<dbReference type="InterPro" id="IPR026906">
    <property type="entry name" value="LRR_5"/>
</dbReference>
<dbReference type="HOGENOM" id="CLU_388653_0_0_9"/>
<keyword evidence="2" id="KW-0812">Transmembrane</keyword>
<accession>B1CB45</accession>
<dbReference type="eggNOG" id="COG5492">
    <property type="taxonomic scope" value="Bacteria"/>
</dbReference>
<dbReference type="RefSeq" id="WP_007049962.1">
    <property type="nucleotide sequence ID" value="NZ_DS560019.1"/>
</dbReference>
<evidence type="ECO:0000313" key="4">
    <source>
        <dbReference type="EMBL" id="EDS71492.1"/>
    </source>
</evidence>
<sequence>MKSKRLLAVMLSGFMVLGSMTPVFAEELKNENTKDNAVVSEEQQGTDVNSSEEVKTNDEAVTDKVNEDKTSENVKAEENTSSNEPSKTVKSSSKTSKAVVTGQFDETTGFKFSYDEDTKEAALTGVGTFSATEESFTVPREVNVAGSDEKYTVTSIETGAFFDEAPFASIKYLTIPKNIEFVGFASFGEAFKNVETVTFEEGSHLKEIGSGAFCYLSKIKSITIPKSVEKIDYNTFSGCSSLSSFEFEEGSALKSLGSSGAVFDECPNLTSIVLPKSLEVLAGFKSSSITSIAFEEGSKIKTIANYAFSGSKITEITIPKSVESIGDSAFSDCSDLTSITFEKGSALTSIGFKTFSDSGIKSITIPKNVTTLGSSAFSGCSALEMIDTEEGSALTSINYISSGDCDNLKTIRMTSPNITSVDSDLGEKGNGSKINGFTIIAHKGSAASKSALYQYYEDNNDGSWVFKTDGICHGSDEVASTRVEPTCLTPGSVTYQAGTCECGNEVSEQVSVVLPVSRTHDYKDITDKEATCTVKGSKHRECSVCGDKEDGSDVDIPMLAHTYAEIIDTPATCTEEGSKHSECSVCNTKKENSDEKIGVLPHTFDKEVVDKEATYTEEGSKHTECSVCGTKKEGSDVVIPKIVKEEDKNNNNNGDSTSNGSTVTKTGSDKTAVNNPQTSDEMNMVLYALLSFVSLGAVSTVGYKIKKRNI</sequence>
<dbReference type="STRING" id="445971.ANASTE_01194"/>
<dbReference type="SUPFAM" id="SSF52058">
    <property type="entry name" value="L domain-like"/>
    <property type="match status" value="1"/>
</dbReference>
<feature type="signal peptide" evidence="3">
    <location>
        <begin position="1"/>
        <end position="25"/>
    </location>
</feature>
<dbReference type="GeneID" id="98000300"/>
<evidence type="ECO:0000256" key="2">
    <source>
        <dbReference type="SAM" id="Phobius"/>
    </source>
</evidence>
<dbReference type="PANTHER" id="PTHR45661">
    <property type="entry name" value="SURFACE ANTIGEN"/>
    <property type="match status" value="1"/>
</dbReference>
<protein>
    <submittedName>
        <fullName evidence="4">Sortase B cell surface sorting signal</fullName>
    </submittedName>
</protein>
<dbReference type="InterPro" id="IPR032675">
    <property type="entry name" value="LRR_dom_sf"/>
</dbReference>
<proteinExistence type="predicted"/>
<dbReference type="Proteomes" id="UP000005178">
    <property type="component" value="Unassembled WGS sequence"/>
</dbReference>
<name>B1CB45_9FIRM</name>
<feature type="chain" id="PRO_5002762497" evidence="3">
    <location>
        <begin position="26"/>
        <end position="710"/>
    </location>
</feature>
<dbReference type="EMBL" id="ABIL02000006">
    <property type="protein sequence ID" value="EDS71492.1"/>
    <property type="molecule type" value="Genomic_DNA"/>
</dbReference>
<feature type="compositionally biased region" description="Low complexity" evidence="1">
    <location>
        <begin position="86"/>
        <end position="95"/>
    </location>
</feature>
<dbReference type="AlphaFoldDB" id="B1CB45"/>
<gene>
    <name evidence="4" type="ORF">ANASTE_01194</name>
</gene>
<evidence type="ECO:0000256" key="1">
    <source>
        <dbReference type="SAM" id="MobiDB-lite"/>
    </source>
</evidence>
<dbReference type="Pfam" id="PF13306">
    <property type="entry name" value="LRR_5"/>
    <property type="match status" value="2"/>
</dbReference>
<feature type="compositionally biased region" description="Low complexity" evidence="1">
    <location>
        <begin position="650"/>
        <end position="662"/>
    </location>
</feature>
<reference evidence="4" key="1">
    <citation type="submission" date="2008-01" db="EMBL/GenBank/DDBJ databases">
        <authorList>
            <person name="Fulton L."/>
            <person name="Clifton S."/>
            <person name="Fulton B."/>
            <person name="Xu J."/>
            <person name="Minx P."/>
            <person name="Pepin K.H."/>
            <person name="Johnson M."/>
            <person name="Thiruvilangam P."/>
            <person name="Bhonagiri V."/>
            <person name="Nash W.E."/>
            <person name="Mardis E.R."/>
            <person name="Wilson R.K."/>
        </authorList>
    </citation>
    <scope>NUCLEOTIDE SEQUENCE [LARGE SCALE GENOMIC DNA]</scope>
    <source>
        <strain evidence="4">DSM 17244</strain>
    </source>
</reference>
<feature type="compositionally biased region" description="Basic and acidic residues" evidence="1">
    <location>
        <begin position="52"/>
        <end position="78"/>
    </location>
</feature>
<comment type="caution">
    <text evidence="4">The sequence shown here is derived from an EMBL/GenBank/DDBJ whole genome shotgun (WGS) entry which is preliminary data.</text>
</comment>
<feature type="transmembrane region" description="Helical" evidence="2">
    <location>
        <begin position="684"/>
        <end position="703"/>
    </location>
</feature>
<keyword evidence="2" id="KW-1133">Transmembrane helix</keyword>
<evidence type="ECO:0000256" key="3">
    <source>
        <dbReference type="SAM" id="SignalP"/>
    </source>
</evidence>
<evidence type="ECO:0000313" key="5">
    <source>
        <dbReference type="Proteomes" id="UP000005178"/>
    </source>
</evidence>
<feature type="compositionally biased region" description="Polar residues" evidence="1">
    <location>
        <begin position="41"/>
        <end position="51"/>
    </location>
</feature>
<keyword evidence="5" id="KW-1185">Reference proteome</keyword>
<feature type="region of interest" description="Disordered" evidence="1">
    <location>
        <begin position="643"/>
        <end position="677"/>
    </location>
</feature>
<dbReference type="OrthoDB" id="7064788at2"/>
<reference evidence="4" key="2">
    <citation type="submission" date="2013-08" db="EMBL/GenBank/DDBJ databases">
        <title>Draft genome sequence of Anaerofustis stercorihominis (DSM 17244).</title>
        <authorList>
            <person name="Sudarsanam P."/>
            <person name="Ley R."/>
            <person name="Guruge J."/>
            <person name="Turnbaugh P.J."/>
            <person name="Mahowald M."/>
            <person name="Liep D."/>
            <person name="Gordon J."/>
        </authorList>
    </citation>
    <scope>NUCLEOTIDE SEQUENCE</scope>
    <source>
        <strain evidence="4">DSM 17244</strain>
    </source>
</reference>
<feature type="compositionally biased region" description="Polar residues" evidence="1">
    <location>
        <begin position="663"/>
        <end position="677"/>
    </location>
</feature>
<keyword evidence="2" id="KW-0472">Membrane</keyword>
<keyword evidence="3" id="KW-0732">Signal</keyword>
<dbReference type="Gene3D" id="3.80.10.10">
    <property type="entry name" value="Ribonuclease Inhibitor"/>
    <property type="match status" value="2"/>
</dbReference>
<organism evidence="4 5">
    <name type="scientific">Anaerofustis stercorihominis DSM 17244</name>
    <dbReference type="NCBI Taxonomy" id="445971"/>
    <lineage>
        <taxon>Bacteria</taxon>
        <taxon>Bacillati</taxon>
        <taxon>Bacillota</taxon>
        <taxon>Clostridia</taxon>
        <taxon>Eubacteriales</taxon>
        <taxon>Eubacteriaceae</taxon>
        <taxon>Anaerofustis</taxon>
    </lineage>
</organism>
<feature type="region of interest" description="Disordered" evidence="1">
    <location>
        <begin position="32"/>
        <end position="95"/>
    </location>
</feature>
<dbReference type="PANTHER" id="PTHR45661:SF3">
    <property type="entry name" value="IG-LIKE DOMAIN-CONTAINING PROTEIN"/>
    <property type="match status" value="1"/>
</dbReference>
<dbReference type="InterPro" id="IPR053139">
    <property type="entry name" value="Surface_bspA-like"/>
</dbReference>